<evidence type="ECO:0000256" key="2">
    <source>
        <dbReference type="SAM" id="SignalP"/>
    </source>
</evidence>
<gene>
    <name evidence="3" type="ORF">VC81_12615</name>
</gene>
<accession>A0A0F3RP44</accession>
<sequence>MHALRFKSAVVAGAIVMLASVSVPVGVSASVSTQQQQVQRQRVSKKKVRQFNQRVAKLSPAKVNHQLTTMPSHQLHKQATKVNTQLKQSLSDPAIAQQLKKITLADMQSAATTANVAKGKKMWTTSATNKLQKQLKHTPTTGLTAEQAQALKQTSVSQAVDQVTPSQVKTVLKGLTSDQWQTLLEQALSTADTQIQSMKTPTNAQLKNQGKNLTSSEVNAVKTSMTTAAQQTTQKEYYTDAINNSQQLAVRSNLASSLIGLLLPAISIAVKLGMIPAVGIPSGIAFHVLVVVGEMTIFTIGEITVPILFTVVLPTIVAAIPLVGPAINAFAFPLDLIASGIATTILPPLATLVTVLGSNYIGLMGGLVNSFYAFLASLLLPILPPVLTPPLVTVGQRFDQTITYADSLKSGHQYTQAINVQAGKSYKVSFKADQAVNPETNDPVTNFGTLTYGLVGAPTEAIANSSVGDLVTNVQNGSATISSRAKTNYVITFDAQKTGTLYLVADTAQAAINAGIQHGQYSTTPLWYVNSAIDATLN</sequence>
<organism evidence="3 4">
    <name type="scientific">Levilactobacillus spicheri</name>
    <dbReference type="NCBI Taxonomy" id="216463"/>
    <lineage>
        <taxon>Bacteria</taxon>
        <taxon>Bacillati</taxon>
        <taxon>Bacillota</taxon>
        <taxon>Bacilli</taxon>
        <taxon>Lactobacillales</taxon>
        <taxon>Lactobacillaceae</taxon>
        <taxon>Levilactobacillus</taxon>
    </lineage>
</organism>
<comment type="caution">
    <text evidence="3">The sequence shown here is derived from an EMBL/GenBank/DDBJ whole genome shotgun (WGS) entry which is preliminary data.</text>
</comment>
<evidence type="ECO:0000313" key="4">
    <source>
        <dbReference type="Proteomes" id="UP000033491"/>
    </source>
</evidence>
<feature type="chain" id="PRO_5002465835" evidence="2">
    <location>
        <begin position="30"/>
        <end position="538"/>
    </location>
</feature>
<evidence type="ECO:0000313" key="3">
    <source>
        <dbReference type="EMBL" id="KJW11635.1"/>
    </source>
</evidence>
<dbReference type="Proteomes" id="UP000033491">
    <property type="component" value="Unassembled WGS sequence"/>
</dbReference>
<dbReference type="PATRIC" id="fig|216463.3.peg.1779"/>
<feature type="transmembrane region" description="Helical" evidence="1">
    <location>
        <begin position="367"/>
        <end position="387"/>
    </location>
</feature>
<feature type="transmembrane region" description="Helical" evidence="1">
    <location>
        <begin position="254"/>
        <end position="272"/>
    </location>
</feature>
<dbReference type="RefSeq" id="WP_045808413.1">
    <property type="nucleotide sequence ID" value="NZ_JZCR01000025.1"/>
</dbReference>
<keyword evidence="2" id="KW-0732">Signal</keyword>
<dbReference type="EMBL" id="JZCR01000025">
    <property type="protein sequence ID" value="KJW11635.1"/>
    <property type="molecule type" value="Genomic_DNA"/>
</dbReference>
<feature type="transmembrane region" description="Helical" evidence="1">
    <location>
        <begin position="307"/>
        <end position="324"/>
    </location>
</feature>
<proteinExistence type="predicted"/>
<name>A0A0F3RP44_9LACO</name>
<protein>
    <submittedName>
        <fullName evidence="3">Uncharacterized protein</fullName>
    </submittedName>
</protein>
<keyword evidence="1" id="KW-1133">Transmembrane helix</keyword>
<evidence type="ECO:0000256" key="1">
    <source>
        <dbReference type="SAM" id="Phobius"/>
    </source>
</evidence>
<feature type="transmembrane region" description="Helical" evidence="1">
    <location>
        <begin position="336"/>
        <end position="361"/>
    </location>
</feature>
<keyword evidence="1" id="KW-0812">Transmembrane</keyword>
<reference evidence="3 4" key="1">
    <citation type="submission" date="2015-03" db="EMBL/GenBank/DDBJ databases">
        <authorList>
            <person name="Zheng J."/>
            <person name="Ganezle M."/>
        </authorList>
    </citation>
    <scope>NUCLEOTIDE SEQUENCE [LARGE SCALE GENOMIC DNA]</scope>
    <source>
        <strain evidence="3 4">LP38</strain>
    </source>
</reference>
<dbReference type="AlphaFoldDB" id="A0A0F3RP44"/>
<keyword evidence="1" id="KW-0472">Membrane</keyword>
<feature type="signal peptide" evidence="2">
    <location>
        <begin position="1"/>
        <end position="29"/>
    </location>
</feature>